<dbReference type="Proteomes" id="UP001056109">
    <property type="component" value="Chromosome"/>
</dbReference>
<feature type="transmembrane region" description="Helical" evidence="2">
    <location>
        <begin position="432"/>
        <end position="450"/>
    </location>
</feature>
<feature type="compositionally biased region" description="Polar residues" evidence="1">
    <location>
        <begin position="46"/>
        <end position="72"/>
    </location>
</feature>
<feature type="compositionally biased region" description="Low complexity" evidence="1">
    <location>
        <begin position="270"/>
        <end position="280"/>
    </location>
</feature>
<organism evidence="3 4">
    <name type="scientific">Arcanobacterium pinnipediorum</name>
    <dbReference type="NCBI Taxonomy" id="1503041"/>
    <lineage>
        <taxon>Bacteria</taxon>
        <taxon>Bacillati</taxon>
        <taxon>Actinomycetota</taxon>
        <taxon>Actinomycetes</taxon>
        <taxon>Actinomycetales</taxon>
        <taxon>Actinomycetaceae</taxon>
        <taxon>Arcanobacterium</taxon>
    </lineage>
</organism>
<evidence type="ECO:0000313" key="4">
    <source>
        <dbReference type="Proteomes" id="UP001056109"/>
    </source>
</evidence>
<dbReference type="RefSeq" id="WP_252673206.1">
    <property type="nucleotide sequence ID" value="NZ_CP099547.1"/>
</dbReference>
<feature type="region of interest" description="Disordered" evidence="1">
    <location>
        <begin position="233"/>
        <end position="280"/>
    </location>
</feature>
<feature type="region of interest" description="Disordered" evidence="1">
    <location>
        <begin position="147"/>
        <end position="198"/>
    </location>
</feature>
<dbReference type="EMBL" id="CP099547">
    <property type="protein sequence ID" value="USR79332.1"/>
    <property type="molecule type" value="Genomic_DNA"/>
</dbReference>
<keyword evidence="4" id="KW-1185">Reference proteome</keyword>
<protein>
    <submittedName>
        <fullName evidence="3">Uncharacterized protein</fullName>
    </submittedName>
</protein>
<sequence>MRIWTLEHPTFGRFEIIEAPAVEMRRIDPEWDAPPESETDIKPETDTSTVSNSGAETTTNPQAQTTSDSEINEQNLRLKNLAHRFERWANRLPRVLAPMKQRFFEYTDRIRSNVGNQVAVQLNGHTIARLGHPRCGSLGLRAIFAGEDDSSETSQSKDSIQPEDTNPTKDNDPTKGTNSAKDTNPTENITISYPEPGEFTNVSLASKPKIVIESSPFGDIISAYYLGTNQPLGANQPLNSNQPDTNQPDTNQPDTIQPDTIQPDTTHQSPNPTSHTTITPTTDGIFEFTAPQNSYAEKRQLMLEASPIKRFFLPILIGLGKVGWGWFLFLAVPFFEALFHPIWDAVKSYVSWIFSPIVWLWTSFWWLIGKILSPVWWLIKKIWWPIDWLFDKLGAFLSPVWDSITHFFKWLASFLPTLPDLPDWLAWLVDHPKLWIPLVTGVIFGIVAIIRHQRVRRYRNKNSDSQ</sequence>
<evidence type="ECO:0000313" key="3">
    <source>
        <dbReference type="EMBL" id="USR79332.1"/>
    </source>
</evidence>
<keyword evidence="2" id="KW-1133">Transmembrane helix</keyword>
<name>A0ABY5AHJ7_9ACTO</name>
<accession>A0ABY5AHJ7</accession>
<feature type="compositionally biased region" description="Polar residues" evidence="1">
    <location>
        <begin position="174"/>
        <end position="191"/>
    </location>
</feature>
<evidence type="ECO:0000256" key="1">
    <source>
        <dbReference type="SAM" id="MobiDB-lite"/>
    </source>
</evidence>
<feature type="transmembrane region" description="Helical" evidence="2">
    <location>
        <begin position="349"/>
        <end position="368"/>
    </location>
</feature>
<feature type="compositionally biased region" description="Polar residues" evidence="1">
    <location>
        <begin position="152"/>
        <end position="165"/>
    </location>
</feature>
<keyword evidence="2" id="KW-0472">Membrane</keyword>
<evidence type="ECO:0000256" key="2">
    <source>
        <dbReference type="SAM" id="Phobius"/>
    </source>
</evidence>
<keyword evidence="2" id="KW-0812">Transmembrane</keyword>
<proteinExistence type="predicted"/>
<gene>
    <name evidence="3" type="ORF">NG665_08150</name>
</gene>
<feature type="region of interest" description="Disordered" evidence="1">
    <location>
        <begin position="30"/>
        <end position="72"/>
    </location>
</feature>
<feature type="compositionally biased region" description="Polar residues" evidence="1">
    <location>
        <begin position="233"/>
        <end position="269"/>
    </location>
</feature>
<reference evidence="3" key="1">
    <citation type="submission" date="2022-06" db="EMBL/GenBank/DDBJ databases">
        <title>Complete Genome Sequence of Arcanobacterium pinnipediorum strain DSM 28752 isolated from a harbour seal.</title>
        <authorList>
            <person name="Borowiak M."/>
            <person name="Kreitlow A."/>
            <person name="Alssahen M."/>
            <person name="Malorny B."/>
            <person name="Laemmler C."/>
            <person name="Prenger-Berninghoff E."/>
            <person name="Siebert U."/>
            <person name="Ploetz M."/>
            <person name="Abdulmawjood A."/>
        </authorList>
    </citation>
    <scope>NUCLEOTIDE SEQUENCE</scope>
    <source>
        <strain evidence="3">DSM 28752</strain>
    </source>
</reference>